<keyword evidence="7 9" id="KW-1133">Transmembrane helix</keyword>
<keyword evidence="8 9" id="KW-0472">Membrane</keyword>
<dbReference type="RefSeq" id="WP_132985551.1">
    <property type="nucleotide sequence ID" value="NZ_BMME01000001.1"/>
</dbReference>
<dbReference type="PROSITE" id="PS00409">
    <property type="entry name" value="PROKAR_NTER_METHYL"/>
    <property type="match status" value="1"/>
</dbReference>
<keyword evidence="3" id="KW-1003">Cell membrane</keyword>
<evidence type="ECO:0000256" key="8">
    <source>
        <dbReference type="ARBA" id="ARBA00023136"/>
    </source>
</evidence>
<keyword evidence="5" id="KW-0997">Cell inner membrane</keyword>
<comment type="subcellular location">
    <subcellularLocation>
        <location evidence="1">Cell inner membrane</location>
        <topology evidence="1">Single-pass membrane protein</topology>
    </subcellularLocation>
</comment>
<keyword evidence="6 9" id="KW-0812">Transmembrane</keyword>
<evidence type="ECO:0000313" key="10">
    <source>
        <dbReference type="EMBL" id="GGJ99123.1"/>
    </source>
</evidence>
<proteinExistence type="inferred from homology"/>
<sequence>MRRTGVAAAHGRQRGYTLIEVLVAFAVLALALTFLLGTLSGATRQVRWSADAGRAALHAQSLLADIGVGVPLEPGRDEGELEDGRYRWQLEVAPYVDPLRPGNAPQDPFAAQLLQLRLELAWGEGARAQRLVLDSLRLVQPEPGGEP</sequence>
<dbReference type="Pfam" id="PF07963">
    <property type="entry name" value="N_methyl"/>
    <property type="match status" value="1"/>
</dbReference>
<evidence type="ECO:0000256" key="5">
    <source>
        <dbReference type="ARBA" id="ARBA00022519"/>
    </source>
</evidence>
<dbReference type="PANTHER" id="PTHR38779">
    <property type="entry name" value="TYPE II SECRETION SYSTEM PROTEIN I-RELATED"/>
    <property type="match status" value="1"/>
</dbReference>
<dbReference type="InterPro" id="IPR012902">
    <property type="entry name" value="N_methyl_site"/>
</dbReference>
<evidence type="ECO:0000313" key="11">
    <source>
        <dbReference type="Proteomes" id="UP000599009"/>
    </source>
</evidence>
<feature type="transmembrane region" description="Helical" evidence="9">
    <location>
        <begin position="21"/>
        <end position="39"/>
    </location>
</feature>
<keyword evidence="4" id="KW-0488">Methylation</keyword>
<dbReference type="EMBL" id="BMME01000001">
    <property type="protein sequence ID" value="GGJ99123.1"/>
    <property type="molecule type" value="Genomic_DNA"/>
</dbReference>
<name>A0ABQ2E7D1_9GAMM</name>
<keyword evidence="11" id="KW-1185">Reference proteome</keyword>
<gene>
    <name evidence="10" type="primary">xpsI</name>
    <name evidence="10" type="ORF">GCM10011394_05310</name>
</gene>
<evidence type="ECO:0000256" key="2">
    <source>
        <dbReference type="ARBA" id="ARBA00008358"/>
    </source>
</evidence>
<accession>A0ABQ2E7D1</accession>
<dbReference type="NCBIfam" id="NF047828">
    <property type="entry name" value="T3SSXpsI"/>
    <property type="match status" value="1"/>
</dbReference>
<evidence type="ECO:0000256" key="4">
    <source>
        <dbReference type="ARBA" id="ARBA00022481"/>
    </source>
</evidence>
<evidence type="ECO:0000256" key="6">
    <source>
        <dbReference type="ARBA" id="ARBA00022692"/>
    </source>
</evidence>
<dbReference type="PANTHER" id="PTHR38779:SF2">
    <property type="entry name" value="TYPE II SECRETION SYSTEM PROTEIN I-RELATED"/>
    <property type="match status" value="1"/>
</dbReference>
<comment type="similarity">
    <text evidence="2">Belongs to the GSP I family.</text>
</comment>
<organism evidence="10 11">
    <name type="scientific">Luteimonas terricola</name>
    <dbReference type="NCBI Taxonomy" id="645597"/>
    <lineage>
        <taxon>Bacteria</taxon>
        <taxon>Pseudomonadati</taxon>
        <taxon>Pseudomonadota</taxon>
        <taxon>Gammaproteobacteria</taxon>
        <taxon>Lysobacterales</taxon>
        <taxon>Lysobacteraceae</taxon>
        <taxon>Luteimonas</taxon>
    </lineage>
</organism>
<comment type="caution">
    <text evidence="10">The sequence shown here is derived from an EMBL/GenBank/DDBJ whole genome shotgun (WGS) entry which is preliminary data.</text>
</comment>
<protein>
    <submittedName>
        <fullName evidence="10">Type II secretion system protein I</fullName>
    </submittedName>
</protein>
<dbReference type="Proteomes" id="UP000599009">
    <property type="component" value="Unassembled WGS sequence"/>
</dbReference>
<evidence type="ECO:0000256" key="1">
    <source>
        <dbReference type="ARBA" id="ARBA00004377"/>
    </source>
</evidence>
<evidence type="ECO:0000256" key="9">
    <source>
        <dbReference type="SAM" id="Phobius"/>
    </source>
</evidence>
<evidence type="ECO:0000256" key="3">
    <source>
        <dbReference type="ARBA" id="ARBA00022475"/>
    </source>
</evidence>
<evidence type="ECO:0000256" key="7">
    <source>
        <dbReference type="ARBA" id="ARBA00022989"/>
    </source>
</evidence>
<reference evidence="11" key="1">
    <citation type="journal article" date="2019" name="Int. J. Syst. Evol. Microbiol.">
        <title>The Global Catalogue of Microorganisms (GCM) 10K type strain sequencing project: providing services to taxonomists for standard genome sequencing and annotation.</title>
        <authorList>
            <consortium name="The Broad Institute Genomics Platform"/>
            <consortium name="The Broad Institute Genome Sequencing Center for Infectious Disease"/>
            <person name="Wu L."/>
            <person name="Ma J."/>
        </authorList>
    </citation>
    <scope>NUCLEOTIDE SEQUENCE [LARGE SCALE GENOMIC DNA]</scope>
    <source>
        <strain evidence="11">CGMCC 1.8985</strain>
    </source>
</reference>
<dbReference type="NCBIfam" id="TIGR02532">
    <property type="entry name" value="IV_pilin_GFxxxE"/>
    <property type="match status" value="1"/>
</dbReference>
<dbReference type="InterPro" id="IPR010052">
    <property type="entry name" value="T2SS_protein-GspI"/>
</dbReference>